<organism evidence="2 3">
    <name type="scientific">Edaphochlamys debaryana</name>
    <dbReference type="NCBI Taxonomy" id="47281"/>
    <lineage>
        <taxon>Eukaryota</taxon>
        <taxon>Viridiplantae</taxon>
        <taxon>Chlorophyta</taxon>
        <taxon>core chlorophytes</taxon>
        <taxon>Chlorophyceae</taxon>
        <taxon>CS clade</taxon>
        <taxon>Chlamydomonadales</taxon>
        <taxon>Chlamydomonadales incertae sedis</taxon>
        <taxon>Edaphochlamys</taxon>
    </lineage>
</organism>
<feature type="compositionally biased region" description="Basic and acidic residues" evidence="1">
    <location>
        <begin position="238"/>
        <end position="248"/>
    </location>
</feature>
<keyword evidence="3" id="KW-1185">Reference proteome</keyword>
<dbReference type="AlphaFoldDB" id="A0A836C438"/>
<dbReference type="OrthoDB" id="546117at2759"/>
<feature type="compositionally biased region" description="Basic and acidic residues" evidence="1">
    <location>
        <begin position="341"/>
        <end position="356"/>
    </location>
</feature>
<name>A0A836C438_9CHLO</name>
<feature type="region of interest" description="Disordered" evidence="1">
    <location>
        <begin position="227"/>
        <end position="421"/>
    </location>
</feature>
<feature type="compositionally biased region" description="Basic and acidic residues" evidence="1">
    <location>
        <begin position="323"/>
        <end position="334"/>
    </location>
</feature>
<protein>
    <submittedName>
        <fullName evidence="2">Uncharacterized protein</fullName>
    </submittedName>
</protein>
<proteinExistence type="predicted"/>
<feature type="compositionally biased region" description="Basic and acidic residues" evidence="1">
    <location>
        <begin position="269"/>
        <end position="283"/>
    </location>
</feature>
<evidence type="ECO:0000313" key="3">
    <source>
        <dbReference type="Proteomes" id="UP000612055"/>
    </source>
</evidence>
<evidence type="ECO:0000256" key="1">
    <source>
        <dbReference type="SAM" id="MobiDB-lite"/>
    </source>
</evidence>
<dbReference type="EMBL" id="JAEHOE010000006">
    <property type="protein sequence ID" value="KAG2499751.1"/>
    <property type="molecule type" value="Genomic_DNA"/>
</dbReference>
<feature type="region of interest" description="Disordered" evidence="1">
    <location>
        <begin position="118"/>
        <end position="191"/>
    </location>
</feature>
<feature type="compositionally biased region" description="Gly residues" evidence="1">
    <location>
        <begin position="135"/>
        <end position="147"/>
    </location>
</feature>
<feature type="compositionally biased region" description="Low complexity" evidence="1">
    <location>
        <begin position="391"/>
        <end position="403"/>
    </location>
</feature>
<dbReference type="Proteomes" id="UP000612055">
    <property type="component" value="Unassembled WGS sequence"/>
</dbReference>
<reference evidence="2" key="1">
    <citation type="journal article" date="2020" name="bioRxiv">
        <title>Comparative genomics of Chlamydomonas.</title>
        <authorList>
            <person name="Craig R.J."/>
            <person name="Hasan A.R."/>
            <person name="Ness R.W."/>
            <person name="Keightley P.D."/>
        </authorList>
    </citation>
    <scope>NUCLEOTIDE SEQUENCE</scope>
    <source>
        <strain evidence="2">CCAP 11/70</strain>
    </source>
</reference>
<evidence type="ECO:0000313" key="2">
    <source>
        <dbReference type="EMBL" id="KAG2499751.1"/>
    </source>
</evidence>
<comment type="caution">
    <text evidence="2">The sequence shown here is derived from an EMBL/GenBank/DDBJ whole genome shotgun (WGS) entry which is preliminary data.</text>
</comment>
<feature type="compositionally biased region" description="Basic and acidic residues" evidence="1">
    <location>
        <begin position="118"/>
        <end position="127"/>
    </location>
</feature>
<gene>
    <name evidence="2" type="ORF">HYH03_002683</name>
</gene>
<feature type="compositionally biased region" description="Pro residues" evidence="1">
    <location>
        <begin position="404"/>
        <end position="420"/>
    </location>
</feature>
<sequence>MGSVGEDAILRSTTVENLLRSATPSASGRDLSDLLEWNHNLPDEKFVEGLASDMQAIDVAPPDVQTMRTTFTLERILSGAEAELMRQTQLARQHSNACSEGGEGMAGRLGARAERLQTGPHRQDSIHRLAASSGPGSGPGPRGGRGPGLSSLARSTGSGRYGHAAAAAAGPDEDAAPPRSPKRPKHQHGVQAIKAEAAAAPGPNGEPVPGRTWSQSLLELAKAAAALEGKELDEVEVKEEAEPGDREPGPAGAGAQERSAGGDGDGEADQGRSGDGEGRRESEMDGEAGRAGAEGDGGAAGRREGLVRTGSGEAGANGEGEDREPPSGRQRTDGSEPEEGDERRQERVSRQGDGEGRGGAQDEDERPGGRGVGPGPNSANTAAGDGPPLGGPLLRSGSGLRGPQAPPLGPRGPVEPPPPSADQIARLLRLQAEVERLQADNELLNGHLEAVLQQVDGLQQRNAGMKQLLLDACHAKGIQADMGLLNVSLQHHRAQPMPEEQAARIAAGVLGQCGGEVMAAVQQMVGVALVRIAGPPAPLGLGPQGGPQRFL</sequence>
<accession>A0A836C438</accession>